<dbReference type="Proteomes" id="UP000714275">
    <property type="component" value="Unassembled WGS sequence"/>
</dbReference>
<sequence length="342" mass="38699">MNSFKKMFQKSNDDQTASLKHSKSMPYLLSSEGRTREHRANPSKPVYRGKTPLKKSDIVYVEQAPGVLELYHGDVSQNTYYYEPTRADFDTRADLLAKFPHSPEPIEGLPRSGFRAISLNSKRIKPQVPVHNSSTSGQQAYPSIPRRKQRHEATVDQTSANLLQVPDDHTRNGGLAERIRAKSSTGRSYTPAPPIPTTRSPRPILSRSAHSSRVNIHHVPSPVAIPVTAAPDHGHPSRPRRDYREFLEEQDPNIIRRMINQYPIAPLCSERTPEHLRPIRFDMVDPRYFQKTFRETIAMAVAQGRPLDARAGGLFRRIIDMDDIIGIVPETGGDRSRQVAHR</sequence>
<evidence type="ECO:0000313" key="3">
    <source>
        <dbReference type="Proteomes" id="UP000714275"/>
    </source>
</evidence>
<gene>
    <name evidence="2" type="ORF">EV702DRAFT_264324</name>
</gene>
<feature type="compositionally biased region" description="Basic and acidic residues" evidence="1">
    <location>
        <begin position="232"/>
        <end position="241"/>
    </location>
</feature>
<dbReference type="AlphaFoldDB" id="A0A9P6ZVF5"/>
<feature type="region of interest" description="Disordered" evidence="1">
    <location>
        <begin position="126"/>
        <end position="146"/>
    </location>
</feature>
<dbReference type="OrthoDB" id="2681072at2759"/>
<evidence type="ECO:0000256" key="1">
    <source>
        <dbReference type="SAM" id="MobiDB-lite"/>
    </source>
</evidence>
<name>A0A9P6ZVF5_9AGAM</name>
<organism evidence="2 3">
    <name type="scientific">Suillus placidus</name>
    <dbReference type="NCBI Taxonomy" id="48579"/>
    <lineage>
        <taxon>Eukaryota</taxon>
        <taxon>Fungi</taxon>
        <taxon>Dikarya</taxon>
        <taxon>Basidiomycota</taxon>
        <taxon>Agaricomycotina</taxon>
        <taxon>Agaricomycetes</taxon>
        <taxon>Agaricomycetidae</taxon>
        <taxon>Boletales</taxon>
        <taxon>Suillineae</taxon>
        <taxon>Suillaceae</taxon>
        <taxon>Suillus</taxon>
    </lineage>
</organism>
<feature type="compositionally biased region" description="Polar residues" evidence="1">
    <location>
        <begin position="130"/>
        <end position="141"/>
    </location>
</feature>
<keyword evidence="3" id="KW-1185">Reference proteome</keyword>
<feature type="region of interest" description="Disordered" evidence="1">
    <location>
        <begin position="1"/>
        <end position="49"/>
    </location>
</feature>
<protein>
    <submittedName>
        <fullName evidence="2">Uncharacterized protein</fullName>
    </submittedName>
</protein>
<evidence type="ECO:0000313" key="2">
    <source>
        <dbReference type="EMBL" id="KAG1777503.1"/>
    </source>
</evidence>
<reference evidence="2" key="1">
    <citation type="journal article" date="2020" name="New Phytol.">
        <title>Comparative genomics reveals dynamic genome evolution in host specialist ectomycorrhizal fungi.</title>
        <authorList>
            <person name="Lofgren L.A."/>
            <person name="Nguyen N.H."/>
            <person name="Vilgalys R."/>
            <person name="Ruytinx J."/>
            <person name="Liao H.L."/>
            <person name="Branco S."/>
            <person name="Kuo A."/>
            <person name="LaButti K."/>
            <person name="Lipzen A."/>
            <person name="Andreopoulos W."/>
            <person name="Pangilinan J."/>
            <person name="Riley R."/>
            <person name="Hundley H."/>
            <person name="Na H."/>
            <person name="Barry K."/>
            <person name="Grigoriev I.V."/>
            <person name="Stajich J.E."/>
            <person name="Kennedy P.G."/>
        </authorList>
    </citation>
    <scope>NUCLEOTIDE SEQUENCE</scope>
    <source>
        <strain evidence="2">DOB743</strain>
    </source>
</reference>
<dbReference type="EMBL" id="JABBWD010000020">
    <property type="protein sequence ID" value="KAG1777503.1"/>
    <property type="molecule type" value="Genomic_DNA"/>
</dbReference>
<proteinExistence type="predicted"/>
<comment type="caution">
    <text evidence="2">The sequence shown here is derived from an EMBL/GenBank/DDBJ whole genome shotgun (WGS) entry which is preliminary data.</text>
</comment>
<accession>A0A9P6ZVF5</accession>
<feature type="region of interest" description="Disordered" evidence="1">
    <location>
        <begin position="165"/>
        <end position="241"/>
    </location>
</feature>